<dbReference type="InterPro" id="IPR052168">
    <property type="entry name" value="Cytochrome_b561_oxidase"/>
</dbReference>
<feature type="transmembrane region" description="Helical" evidence="13">
    <location>
        <begin position="54"/>
        <end position="74"/>
    </location>
</feature>
<dbReference type="PANTHER" id="PTHR30529">
    <property type="entry name" value="CYTOCHROME B561"/>
    <property type="match status" value="1"/>
</dbReference>
<dbReference type="GO" id="GO:0046872">
    <property type="term" value="F:metal ion binding"/>
    <property type="evidence" value="ECO:0007669"/>
    <property type="project" value="UniProtKB-KW"/>
</dbReference>
<dbReference type="EMBL" id="FNOI01000001">
    <property type="protein sequence ID" value="SDW32688.1"/>
    <property type="molecule type" value="Genomic_DNA"/>
</dbReference>
<dbReference type="Pfam" id="PF04264">
    <property type="entry name" value="YceI"/>
    <property type="match status" value="1"/>
</dbReference>
<proteinExistence type="inferred from homology"/>
<keyword evidence="4" id="KW-1003">Cell membrane</keyword>
<gene>
    <name evidence="15" type="ORF">SAMN04488001_0863</name>
</gene>
<dbReference type="STRING" id="670155.SAMN04488001_0863"/>
<evidence type="ECO:0000256" key="3">
    <source>
        <dbReference type="ARBA" id="ARBA00022448"/>
    </source>
</evidence>
<feature type="transmembrane region" description="Helical" evidence="13">
    <location>
        <begin position="95"/>
        <end position="126"/>
    </location>
</feature>
<dbReference type="InterPro" id="IPR011577">
    <property type="entry name" value="Cyt_b561_bac/Ni-Hgenase"/>
</dbReference>
<dbReference type="GO" id="GO:0022904">
    <property type="term" value="P:respiratory electron transport chain"/>
    <property type="evidence" value="ECO:0007669"/>
    <property type="project" value="InterPro"/>
</dbReference>
<dbReference type="InterPro" id="IPR016174">
    <property type="entry name" value="Di-haem_cyt_TM"/>
</dbReference>
<dbReference type="GO" id="GO:0009055">
    <property type="term" value="F:electron transfer activity"/>
    <property type="evidence" value="ECO:0007669"/>
    <property type="project" value="InterPro"/>
</dbReference>
<dbReference type="SMART" id="SM00867">
    <property type="entry name" value="YceI"/>
    <property type="match status" value="1"/>
</dbReference>
<dbReference type="RefSeq" id="WP_089944914.1">
    <property type="nucleotide sequence ID" value="NZ_FNOI01000001.1"/>
</dbReference>
<evidence type="ECO:0000256" key="13">
    <source>
        <dbReference type="SAM" id="Phobius"/>
    </source>
</evidence>
<feature type="domain" description="Lipid/polyisoprenoid-binding YceI-like" evidence="14">
    <location>
        <begin position="241"/>
        <end position="397"/>
    </location>
</feature>
<evidence type="ECO:0000256" key="9">
    <source>
        <dbReference type="ARBA" id="ARBA00022989"/>
    </source>
</evidence>
<evidence type="ECO:0000256" key="5">
    <source>
        <dbReference type="ARBA" id="ARBA00022617"/>
    </source>
</evidence>
<keyword evidence="10" id="KW-0408">Iron</keyword>
<evidence type="ECO:0000256" key="1">
    <source>
        <dbReference type="ARBA" id="ARBA00001970"/>
    </source>
</evidence>
<dbReference type="Gene3D" id="2.40.128.110">
    <property type="entry name" value="Lipid/polyisoprenoid-binding, YceI-like"/>
    <property type="match status" value="1"/>
</dbReference>
<keyword evidence="8" id="KW-0249">Electron transport</keyword>
<feature type="transmembrane region" description="Helical" evidence="13">
    <location>
        <begin position="146"/>
        <end position="168"/>
    </location>
</feature>
<dbReference type="PANTHER" id="PTHR30529:SF1">
    <property type="entry name" value="CYTOCHROME B561 HOMOLOG 2"/>
    <property type="match status" value="1"/>
</dbReference>
<evidence type="ECO:0000256" key="11">
    <source>
        <dbReference type="ARBA" id="ARBA00023136"/>
    </source>
</evidence>
<dbReference type="Proteomes" id="UP000199441">
    <property type="component" value="Unassembled WGS sequence"/>
</dbReference>
<evidence type="ECO:0000313" key="16">
    <source>
        <dbReference type="Proteomes" id="UP000199441"/>
    </source>
</evidence>
<dbReference type="AlphaFoldDB" id="A0A1H2SM75"/>
<sequence length="399" mass="42580">MRGNTTATYGSVTKSFHWLIALLVITMIPLGIYANDLPYDTGEALSYKAQMFTVHKTLGLVIFWVALARIGWALSQPKPALLNADKRLEATLAEIVHWTLYAALVLVPLTGWIHHAATTGFAPIWWPFGQGLPFVPKDDGVAHTFASLHIVFERVLAVSILLHVAGALKHHFIDKDATLKRMTPGITVPDHIPAQHRSVAPILGAVGAYLLALVIGLSLGLFATPEGAAPATPRLEAVQSDWSVQDGTLAITVRQLGSDVQGSFADWTAAIDFSEEPDADGRHGSVEVQIAVGSLSLGSVTAQAMGADFLDASAHDTAVFKADILADLDTYIAKGTLTLKGIASPVELPFSLNIDGDTAIMQGQTRLNRTSFNVGESYPDESSLGFDVAVEVALTATRN</sequence>
<keyword evidence="16" id="KW-1185">Reference proteome</keyword>
<name>A0A1H2SM75_9RHOB</name>
<dbReference type="Gene3D" id="1.20.950.20">
    <property type="entry name" value="Transmembrane di-heme cytochromes, Chain C"/>
    <property type="match status" value="1"/>
</dbReference>
<evidence type="ECO:0000256" key="10">
    <source>
        <dbReference type="ARBA" id="ARBA00023004"/>
    </source>
</evidence>
<evidence type="ECO:0000256" key="4">
    <source>
        <dbReference type="ARBA" id="ARBA00022475"/>
    </source>
</evidence>
<evidence type="ECO:0000256" key="12">
    <source>
        <dbReference type="ARBA" id="ARBA00037975"/>
    </source>
</evidence>
<reference evidence="16" key="1">
    <citation type="submission" date="2016-10" db="EMBL/GenBank/DDBJ databases">
        <authorList>
            <person name="Varghese N."/>
            <person name="Submissions S."/>
        </authorList>
    </citation>
    <scope>NUCLEOTIDE SEQUENCE [LARGE SCALE GENOMIC DNA]</scope>
    <source>
        <strain evidence="16">DSM 26922</strain>
    </source>
</reference>
<keyword evidence="3" id="KW-0813">Transport</keyword>
<keyword evidence="7" id="KW-0479">Metal-binding</keyword>
<keyword evidence="11 13" id="KW-0472">Membrane</keyword>
<evidence type="ECO:0000256" key="8">
    <source>
        <dbReference type="ARBA" id="ARBA00022982"/>
    </source>
</evidence>
<evidence type="ECO:0000256" key="7">
    <source>
        <dbReference type="ARBA" id="ARBA00022723"/>
    </source>
</evidence>
<feature type="transmembrane region" description="Helical" evidence="13">
    <location>
        <begin position="16"/>
        <end position="34"/>
    </location>
</feature>
<keyword evidence="6 13" id="KW-0812">Transmembrane</keyword>
<dbReference type="GO" id="GO:0005886">
    <property type="term" value="C:plasma membrane"/>
    <property type="evidence" value="ECO:0007669"/>
    <property type="project" value="UniProtKB-SubCell"/>
</dbReference>
<evidence type="ECO:0000256" key="2">
    <source>
        <dbReference type="ARBA" id="ARBA00004651"/>
    </source>
</evidence>
<dbReference type="InterPro" id="IPR036761">
    <property type="entry name" value="TTHA0802/YceI-like_sf"/>
</dbReference>
<evidence type="ECO:0000259" key="14">
    <source>
        <dbReference type="SMART" id="SM00867"/>
    </source>
</evidence>
<organism evidence="15 16">
    <name type="scientific">Litoreibacter albidus</name>
    <dbReference type="NCBI Taxonomy" id="670155"/>
    <lineage>
        <taxon>Bacteria</taxon>
        <taxon>Pseudomonadati</taxon>
        <taxon>Pseudomonadota</taxon>
        <taxon>Alphaproteobacteria</taxon>
        <taxon>Rhodobacterales</taxon>
        <taxon>Roseobacteraceae</taxon>
        <taxon>Litoreibacter</taxon>
    </lineage>
</organism>
<comment type="similarity">
    <text evidence="12">Belongs to the cytochrome b561 family.</text>
</comment>
<accession>A0A1H2SM75</accession>
<feature type="transmembrane region" description="Helical" evidence="13">
    <location>
        <begin position="202"/>
        <end position="223"/>
    </location>
</feature>
<evidence type="ECO:0000256" key="6">
    <source>
        <dbReference type="ARBA" id="ARBA00022692"/>
    </source>
</evidence>
<keyword evidence="9 13" id="KW-1133">Transmembrane helix</keyword>
<protein>
    <submittedName>
        <fullName evidence="15">Cytochrome b561</fullName>
    </submittedName>
</protein>
<comment type="subcellular location">
    <subcellularLocation>
        <location evidence="2">Cell membrane</location>
        <topology evidence="2">Multi-pass membrane protein</topology>
    </subcellularLocation>
</comment>
<keyword evidence="5" id="KW-0349">Heme</keyword>
<dbReference type="GO" id="GO:0020037">
    <property type="term" value="F:heme binding"/>
    <property type="evidence" value="ECO:0007669"/>
    <property type="project" value="TreeGrafter"/>
</dbReference>
<evidence type="ECO:0000313" key="15">
    <source>
        <dbReference type="EMBL" id="SDW32688.1"/>
    </source>
</evidence>
<dbReference type="SUPFAM" id="SSF101874">
    <property type="entry name" value="YceI-like"/>
    <property type="match status" value="1"/>
</dbReference>
<comment type="cofactor">
    <cofactor evidence="1">
        <name>heme b</name>
        <dbReference type="ChEBI" id="CHEBI:60344"/>
    </cofactor>
</comment>
<dbReference type="Pfam" id="PF01292">
    <property type="entry name" value="Ni_hydr_CYTB"/>
    <property type="match status" value="1"/>
</dbReference>
<dbReference type="SUPFAM" id="SSF81342">
    <property type="entry name" value="Transmembrane di-heme cytochromes"/>
    <property type="match status" value="1"/>
</dbReference>
<dbReference type="InterPro" id="IPR007372">
    <property type="entry name" value="Lipid/polyisoprenoid-bd_YceI"/>
</dbReference>
<dbReference type="OrthoDB" id="1247465at2"/>